<dbReference type="AlphaFoldDB" id="A0A8E7B1B6"/>
<protein>
    <submittedName>
        <fullName evidence="1">Uncharacterized protein</fullName>
    </submittedName>
</protein>
<gene>
    <name evidence="1" type="ORF">KHC33_15145</name>
</gene>
<evidence type="ECO:0000313" key="2">
    <source>
        <dbReference type="Proteomes" id="UP000680656"/>
    </source>
</evidence>
<accession>A0A8E7B1B6</accession>
<name>A0A8E7B1B6_9EURY</name>
<keyword evidence="2" id="KW-1185">Reference proteome</keyword>
<dbReference type="Proteomes" id="UP000680656">
    <property type="component" value="Chromosome"/>
</dbReference>
<reference evidence="1 2" key="1">
    <citation type="submission" date="2021-05" db="EMBL/GenBank/DDBJ databases">
        <title>A novel Methanospirillum isolate from a pyrite-forming mixed culture.</title>
        <authorList>
            <person name="Bunk B."/>
            <person name="Sproer C."/>
            <person name="Spring S."/>
            <person name="Pester M."/>
        </authorList>
    </citation>
    <scope>NUCLEOTIDE SEQUENCE [LARGE SCALE GENOMIC DNA]</scope>
    <source>
        <strain evidence="1 2">J.3.6.1-F.2.7.3</strain>
    </source>
</reference>
<dbReference type="KEGG" id="mrtj:KHC33_15145"/>
<proteinExistence type="predicted"/>
<evidence type="ECO:0000313" key="1">
    <source>
        <dbReference type="EMBL" id="QVV88638.1"/>
    </source>
</evidence>
<organism evidence="1 2">
    <name type="scientific">Methanospirillum purgamenti</name>
    <dbReference type="NCBI Taxonomy" id="2834276"/>
    <lineage>
        <taxon>Archaea</taxon>
        <taxon>Methanobacteriati</taxon>
        <taxon>Methanobacteriota</taxon>
        <taxon>Stenosarchaea group</taxon>
        <taxon>Methanomicrobia</taxon>
        <taxon>Methanomicrobiales</taxon>
        <taxon>Methanospirillaceae</taxon>
        <taxon>Methanospirillum</taxon>
    </lineage>
</organism>
<dbReference type="EMBL" id="CP075546">
    <property type="protein sequence ID" value="QVV88638.1"/>
    <property type="molecule type" value="Genomic_DNA"/>
</dbReference>
<dbReference type="GeneID" id="65567418"/>
<sequence length="83" mass="9824">MPYEYSKIDQDLKISLHAINEKVLFRPFEKVSLKVMDNNTIIIHREPNEDPFLKSIRAPANSKEKFTRSDIEAMKNELWSDCR</sequence>
<dbReference type="RefSeq" id="WP_214419447.1">
    <property type="nucleotide sequence ID" value="NZ_CP075546.1"/>
</dbReference>